<accession>A0A2H3AVU6</accession>
<dbReference type="EMBL" id="KZ293474">
    <property type="protein sequence ID" value="PBK61670.1"/>
    <property type="molecule type" value="Genomic_DNA"/>
</dbReference>
<dbReference type="GO" id="GO:0003677">
    <property type="term" value="F:DNA binding"/>
    <property type="evidence" value="ECO:0007669"/>
    <property type="project" value="InterPro"/>
</dbReference>
<gene>
    <name evidence="2" type="ORF">ARMSODRAFT_896561</name>
</gene>
<dbReference type="SUPFAM" id="SSF56349">
    <property type="entry name" value="DNA breaking-rejoining enzymes"/>
    <property type="match status" value="1"/>
</dbReference>
<evidence type="ECO:0000256" key="1">
    <source>
        <dbReference type="ARBA" id="ARBA00023172"/>
    </source>
</evidence>
<dbReference type="GO" id="GO:0015074">
    <property type="term" value="P:DNA integration"/>
    <property type="evidence" value="ECO:0007669"/>
    <property type="project" value="InterPro"/>
</dbReference>
<keyword evidence="3" id="KW-1185">Reference proteome</keyword>
<dbReference type="STRING" id="1076256.A0A2H3AVU6"/>
<protein>
    <recommendedName>
        <fullName evidence="4">Tyr recombinase domain-containing protein</fullName>
    </recommendedName>
</protein>
<dbReference type="InterPro" id="IPR011010">
    <property type="entry name" value="DNA_brk_join_enz"/>
</dbReference>
<dbReference type="Gene3D" id="1.10.443.10">
    <property type="entry name" value="Intergrase catalytic core"/>
    <property type="match status" value="1"/>
</dbReference>
<dbReference type="GO" id="GO:0006310">
    <property type="term" value="P:DNA recombination"/>
    <property type="evidence" value="ECO:0007669"/>
    <property type="project" value="UniProtKB-KW"/>
</dbReference>
<name>A0A2H3AVU6_9AGAR</name>
<dbReference type="Proteomes" id="UP000218334">
    <property type="component" value="Unassembled WGS sequence"/>
</dbReference>
<dbReference type="InterPro" id="IPR013762">
    <property type="entry name" value="Integrase-like_cat_sf"/>
</dbReference>
<keyword evidence="1" id="KW-0233">DNA recombination</keyword>
<evidence type="ECO:0000313" key="3">
    <source>
        <dbReference type="Proteomes" id="UP000218334"/>
    </source>
</evidence>
<sequence>ITQHLIWSHVRQGLTEAGYDKLTGHCFRIGGTTFYLVMGINPDVVKAIGRWTSEAFKRYWRNVEQLGILYTEMMDESPKRRRKRILA</sequence>
<feature type="non-terminal residue" evidence="2">
    <location>
        <position position="1"/>
    </location>
</feature>
<evidence type="ECO:0000313" key="2">
    <source>
        <dbReference type="EMBL" id="PBK61670.1"/>
    </source>
</evidence>
<organism evidence="2 3">
    <name type="scientific">Armillaria solidipes</name>
    <dbReference type="NCBI Taxonomy" id="1076256"/>
    <lineage>
        <taxon>Eukaryota</taxon>
        <taxon>Fungi</taxon>
        <taxon>Dikarya</taxon>
        <taxon>Basidiomycota</taxon>
        <taxon>Agaricomycotina</taxon>
        <taxon>Agaricomycetes</taxon>
        <taxon>Agaricomycetidae</taxon>
        <taxon>Agaricales</taxon>
        <taxon>Marasmiineae</taxon>
        <taxon>Physalacriaceae</taxon>
        <taxon>Armillaria</taxon>
    </lineage>
</organism>
<dbReference type="AlphaFoldDB" id="A0A2H3AVU6"/>
<evidence type="ECO:0008006" key="4">
    <source>
        <dbReference type="Google" id="ProtNLM"/>
    </source>
</evidence>
<proteinExistence type="predicted"/>
<reference evidence="3" key="1">
    <citation type="journal article" date="2017" name="Nat. Ecol. Evol.">
        <title>Genome expansion and lineage-specific genetic innovations in the forest pathogenic fungi Armillaria.</title>
        <authorList>
            <person name="Sipos G."/>
            <person name="Prasanna A.N."/>
            <person name="Walter M.C."/>
            <person name="O'Connor E."/>
            <person name="Balint B."/>
            <person name="Krizsan K."/>
            <person name="Kiss B."/>
            <person name="Hess J."/>
            <person name="Varga T."/>
            <person name="Slot J."/>
            <person name="Riley R."/>
            <person name="Boka B."/>
            <person name="Rigling D."/>
            <person name="Barry K."/>
            <person name="Lee J."/>
            <person name="Mihaltcheva S."/>
            <person name="LaButti K."/>
            <person name="Lipzen A."/>
            <person name="Waldron R."/>
            <person name="Moloney N.M."/>
            <person name="Sperisen C."/>
            <person name="Kredics L."/>
            <person name="Vagvoelgyi C."/>
            <person name="Patrignani A."/>
            <person name="Fitzpatrick D."/>
            <person name="Nagy I."/>
            <person name="Doyle S."/>
            <person name="Anderson J.B."/>
            <person name="Grigoriev I.V."/>
            <person name="Gueldener U."/>
            <person name="Muensterkoetter M."/>
            <person name="Nagy L.G."/>
        </authorList>
    </citation>
    <scope>NUCLEOTIDE SEQUENCE [LARGE SCALE GENOMIC DNA]</scope>
    <source>
        <strain evidence="3">28-4</strain>
    </source>
</reference>